<accession>A0AAV1R2F3</accession>
<protein>
    <submittedName>
        <fullName evidence="1">Uncharacterized protein</fullName>
    </submittedName>
</protein>
<sequence>MWKPNESPDVLDIGLIISWSIWRVDATGLTGAESEACSWLCSVVYGSTRATNRELLWDNLTEMRESSYLSWFLVGDFGDKRRGEVPFCQPRAAKFNDDMNACGFAGSWL</sequence>
<dbReference type="AlphaFoldDB" id="A0AAV1R2F3"/>
<organism evidence="1 2">
    <name type="scientific">Dovyalis caffra</name>
    <dbReference type="NCBI Taxonomy" id="77055"/>
    <lineage>
        <taxon>Eukaryota</taxon>
        <taxon>Viridiplantae</taxon>
        <taxon>Streptophyta</taxon>
        <taxon>Embryophyta</taxon>
        <taxon>Tracheophyta</taxon>
        <taxon>Spermatophyta</taxon>
        <taxon>Magnoliopsida</taxon>
        <taxon>eudicotyledons</taxon>
        <taxon>Gunneridae</taxon>
        <taxon>Pentapetalae</taxon>
        <taxon>rosids</taxon>
        <taxon>fabids</taxon>
        <taxon>Malpighiales</taxon>
        <taxon>Salicaceae</taxon>
        <taxon>Flacourtieae</taxon>
        <taxon>Dovyalis</taxon>
    </lineage>
</organism>
<keyword evidence="2" id="KW-1185">Reference proteome</keyword>
<comment type="caution">
    <text evidence="1">The sequence shown here is derived from an EMBL/GenBank/DDBJ whole genome shotgun (WGS) entry which is preliminary data.</text>
</comment>
<dbReference type="EMBL" id="CAWUPB010000851">
    <property type="protein sequence ID" value="CAK7327195.1"/>
    <property type="molecule type" value="Genomic_DNA"/>
</dbReference>
<dbReference type="Proteomes" id="UP001314170">
    <property type="component" value="Unassembled WGS sequence"/>
</dbReference>
<reference evidence="1 2" key="1">
    <citation type="submission" date="2024-01" db="EMBL/GenBank/DDBJ databases">
        <authorList>
            <person name="Waweru B."/>
        </authorList>
    </citation>
    <scope>NUCLEOTIDE SEQUENCE [LARGE SCALE GENOMIC DNA]</scope>
</reference>
<evidence type="ECO:0000313" key="2">
    <source>
        <dbReference type="Proteomes" id="UP001314170"/>
    </source>
</evidence>
<gene>
    <name evidence="1" type="ORF">DCAF_LOCUS4902</name>
</gene>
<evidence type="ECO:0000313" key="1">
    <source>
        <dbReference type="EMBL" id="CAK7327195.1"/>
    </source>
</evidence>
<name>A0AAV1R2F3_9ROSI</name>
<proteinExistence type="predicted"/>